<dbReference type="RefSeq" id="WP_068128455.1">
    <property type="nucleotide sequence ID" value="NZ_CP136964.1"/>
</dbReference>
<dbReference type="InterPro" id="IPR036388">
    <property type="entry name" value="WH-like_DNA-bd_sf"/>
</dbReference>
<reference evidence="5" key="1">
    <citation type="submission" date="2017-09" db="EMBL/GenBank/DDBJ databases">
        <title>Bacterial strain isolated from the female urinary microbiota.</title>
        <authorList>
            <person name="Thomas-White K."/>
            <person name="Kumar N."/>
            <person name="Forster S."/>
            <person name="Putonti C."/>
            <person name="Lawley T."/>
            <person name="Wolfe A.J."/>
        </authorList>
    </citation>
    <scope>NUCLEOTIDE SEQUENCE [LARGE SCALE GENOMIC DNA]</scope>
    <source>
        <strain evidence="5">UMB0959</strain>
    </source>
</reference>
<dbReference type="Pfam" id="PF07261">
    <property type="entry name" value="DnaB_2"/>
    <property type="match status" value="1"/>
</dbReference>
<dbReference type="EMBL" id="CP136964">
    <property type="protein sequence ID" value="WOS96549.1"/>
    <property type="molecule type" value="Genomic_DNA"/>
</dbReference>
<dbReference type="Pfam" id="PF21984">
    <property type="entry name" value="DnaD_N"/>
    <property type="match status" value="1"/>
</dbReference>
<evidence type="ECO:0000256" key="1">
    <source>
        <dbReference type="ARBA" id="ARBA00093462"/>
    </source>
</evidence>
<reference evidence="4 5" key="2">
    <citation type="submission" date="2023-10" db="EMBL/GenBank/DDBJ databases">
        <authorList>
            <person name="Choi B."/>
        </authorList>
    </citation>
    <scope>NUCLEOTIDE SEQUENCE [LARGE SCALE GENOMIC DNA]</scope>
    <source>
        <strain evidence="4 5">UMB0959</strain>
    </source>
</reference>
<dbReference type="Gene3D" id="1.10.10.10">
    <property type="entry name" value="Winged helix-like DNA-binding domain superfamily/Winged helix DNA-binding domain"/>
    <property type="match status" value="1"/>
</dbReference>
<evidence type="ECO:0000259" key="2">
    <source>
        <dbReference type="Pfam" id="PF07261"/>
    </source>
</evidence>
<dbReference type="InterPro" id="IPR006343">
    <property type="entry name" value="DnaB/C_C"/>
</dbReference>
<dbReference type="AlphaFoldDB" id="A0AAF0YN63"/>
<accession>A0AAF0YN63</accession>
<dbReference type="InterPro" id="IPR053843">
    <property type="entry name" value="DnaD_N"/>
</dbReference>
<proteinExistence type="inferred from homology"/>
<comment type="similarity">
    <text evidence="1">Belongs to the DnaB/DnaD family.</text>
</comment>
<evidence type="ECO:0000313" key="4">
    <source>
        <dbReference type="EMBL" id="WOS96549.1"/>
    </source>
</evidence>
<protein>
    <submittedName>
        <fullName evidence="4">DnaD domain protein</fullName>
    </submittedName>
</protein>
<dbReference type="NCBIfam" id="TIGR01446">
    <property type="entry name" value="DnaD_dom"/>
    <property type="match status" value="1"/>
</dbReference>
<dbReference type="Proteomes" id="UP000243626">
    <property type="component" value="Chromosome"/>
</dbReference>
<dbReference type="SUPFAM" id="SSF158499">
    <property type="entry name" value="DnaD domain-like"/>
    <property type="match status" value="1"/>
</dbReference>
<dbReference type="Gene3D" id="1.10.10.630">
    <property type="entry name" value="DnaD domain-like"/>
    <property type="match status" value="1"/>
</dbReference>
<name>A0AAF0YN63_9STAP</name>
<evidence type="ECO:0000313" key="5">
    <source>
        <dbReference type="Proteomes" id="UP000243626"/>
    </source>
</evidence>
<evidence type="ECO:0000259" key="3">
    <source>
        <dbReference type="Pfam" id="PF21984"/>
    </source>
</evidence>
<sequence>MDEYIKYINIPVNKILIDHYATIGLDEKMTMLLIRLMSYSNDGLTEVTFDDIIDGSTFTREELSKLIQHLIANQFIGINNKVVSGKHVESYDFNPLYKKLENIITNKATHTYTKNDVSDLFQYIEKLYGRTLGPSEYERMTAWLRDDGYSVDQIKEGVDIAYKNDITSLSYVEKILNSIKKESNNEPVIPFKNWLKGDI</sequence>
<dbReference type="InterPro" id="IPR034829">
    <property type="entry name" value="DnaD-like_sf"/>
</dbReference>
<keyword evidence="5" id="KW-1185">Reference proteome</keyword>
<feature type="domain" description="DnaD N-terminal" evidence="3">
    <location>
        <begin position="13"/>
        <end position="108"/>
    </location>
</feature>
<feature type="domain" description="DnaB/C C-terminal" evidence="2">
    <location>
        <begin position="121"/>
        <end position="182"/>
    </location>
</feature>
<organism evidence="4 5">
    <name type="scientific">Nosocomiicoccus massiliensis</name>
    <dbReference type="NCBI Taxonomy" id="1232430"/>
    <lineage>
        <taxon>Bacteria</taxon>
        <taxon>Bacillati</taxon>
        <taxon>Bacillota</taxon>
        <taxon>Bacilli</taxon>
        <taxon>Bacillales</taxon>
        <taxon>Staphylococcaceae</taxon>
        <taxon>Nosocomiicoccus</taxon>
    </lineage>
</organism>
<gene>
    <name evidence="4" type="ORF">CJ229_002045</name>
</gene>
<dbReference type="KEGG" id="nmy:CJ229_002045"/>